<keyword evidence="2" id="KW-1133">Transmembrane helix</keyword>
<evidence type="ECO:0000256" key="2">
    <source>
        <dbReference type="SAM" id="Phobius"/>
    </source>
</evidence>
<dbReference type="PANTHER" id="PTHR38384">
    <property type="entry name" value="MEMBRANE LIPOPROTEIN-RELATED"/>
    <property type="match status" value="1"/>
</dbReference>
<gene>
    <name evidence="3" type="ORF">AXG93_1335s1330</name>
</gene>
<keyword evidence="1" id="KW-0175">Coiled coil</keyword>
<keyword evidence="2" id="KW-0472">Membrane</keyword>
<sequence>MVSLPDKLQYLDIRFPCADSCSGMLCQTWSSAGQKIACGSESIAPTGERESVMPATPLQAFSIVAGFSALSAWYGYMFGKESARKELEERINELRDLNNRLKNGVDVK</sequence>
<dbReference type="AlphaFoldDB" id="A0A176W7P1"/>
<keyword evidence="2" id="KW-0812">Transmembrane</keyword>
<dbReference type="Proteomes" id="UP000077202">
    <property type="component" value="Unassembled WGS sequence"/>
</dbReference>
<feature type="coiled-coil region" evidence="1">
    <location>
        <begin position="77"/>
        <end position="104"/>
    </location>
</feature>
<dbReference type="PANTHER" id="PTHR38384:SF2">
    <property type="entry name" value="MEMBRANE LIPOPROTEIN"/>
    <property type="match status" value="1"/>
</dbReference>
<organism evidence="3 4">
    <name type="scientific">Marchantia polymorpha subsp. ruderalis</name>
    <dbReference type="NCBI Taxonomy" id="1480154"/>
    <lineage>
        <taxon>Eukaryota</taxon>
        <taxon>Viridiplantae</taxon>
        <taxon>Streptophyta</taxon>
        <taxon>Embryophyta</taxon>
        <taxon>Marchantiophyta</taxon>
        <taxon>Marchantiopsida</taxon>
        <taxon>Marchantiidae</taxon>
        <taxon>Marchantiales</taxon>
        <taxon>Marchantiaceae</taxon>
        <taxon>Marchantia</taxon>
    </lineage>
</organism>
<comment type="caution">
    <text evidence="3">The sequence shown here is derived from an EMBL/GenBank/DDBJ whole genome shotgun (WGS) entry which is preliminary data.</text>
</comment>
<name>A0A176W7P1_MARPO</name>
<proteinExistence type="predicted"/>
<dbReference type="EMBL" id="LVLJ01001708">
    <property type="protein sequence ID" value="OAE28641.1"/>
    <property type="molecule type" value="Genomic_DNA"/>
</dbReference>
<keyword evidence="4" id="KW-1185">Reference proteome</keyword>
<reference evidence="3" key="1">
    <citation type="submission" date="2016-03" db="EMBL/GenBank/DDBJ databases">
        <title>Mechanisms controlling the formation of the plant cell surface in tip-growing cells are functionally conserved among land plants.</title>
        <authorList>
            <person name="Honkanen S."/>
            <person name="Jones V.A."/>
            <person name="Morieri G."/>
            <person name="Champion C."/>
            <person name="Hetherington A.J."/>
            <person name="Kelly S."/>
            <person name="Saint-Marcoux D."/>
            <person name="Proust H."/>
            <person name="Prescott H."/>
            <person name="Dolan L."/>
        </authorList>
    </citation>
    <scope>NUCLEOTIDE SEQUENCE [LARGE SCALE GENOMIC DNA]</scope>
    <source>
        <tissue evidence="3">Whole gametophyte</tissue>
    </source>
</reference>
<protein>
    <submittedName>
        <fullName evidence="3">Uncharacterized protein</fullName>
    </submittedName>
</protein>
<feature type="transmembrane region" description="Helical" evidence="2">
    <location>
        <begin position="58"/>
        <end position="76"/>
    </location>
</feature>
<evidence type="ECO:0000313" key="4">
    <source>
        <dbReference type="Proteomes" id="UP000077202"/>
    </source>
</evidence>
<evidence type="ECO:0000313" key="3">
    <source>
        <dbReference type="EMBL" id="OAE28641.1"/>
    </source>
</evidence>
<accession>A0A176W7P1</accession>
<evidence type="ECO:0000256" key="1">
    <source>
        <dbReference type="SAM" id="Coils"/>
    </source>
</evidence>